<organism evidence="2 3">
    <name type="scientific">Nonomuraea bangladeshensis</name>
    <dbReference type="NCBI Taxonomy" id="404385"/>
    <lineage>
        <taxon>Bacteria</taxon>
        <taxon>Bacillati</taxon>
        <taxon>Actinomycetota</taxon>
        <taxon>Actinomycetes</taxon>
        <taxon>Streptosporangiales</taxon>
        <taxon>Streptosporangiaceae</taxon>
        <taxon>Nonomuraea</taxon>
    </lineage>
</organism>
<protein>
    <submittedName>
        <fullName evidence="2">Uncharacterized protein</fullName>
    </submittedName>
</protein>
<comment type="caution">
    <text evidence="2">The sequence shown here is derived from an EMBL/GenBank/DDBJ whole genome shotgun (WGS) entry which is preliminary data.</text>
</comment>
<evidence type="ECO:0000313" key="2">
    <source>
        <dbReference type="EMBL" id="MEV4287870.1"/>
    </source>
</evidence>
<proteinExistence type="predicted"/>
<evidence type="ECO:0000313" key="3">
    <source>
        <dbReference type="Proteomes" id="UP001552427"/>
    </source>
</evidence>
<accession>A0ABV3H5Y6</accession>
<keyword evidence="1" id="KW-0812">Transmembrane</keyword>
<dbReference type="RefSeq" id="WP_364451978.1">
    <property type="nucleotide sequence ID" value="NZ_JBFARM010000006.1"/>
</dbReference>
<keyword evidence="1" id="KW-0472">Membrane</keyword>
<reference evidence="2 3" key="1">
    <citation type="submission" date="2024-06" db="EMBL/GenBank/DDBJ databases">
        <title>The Natural Products Discovery Center: Release of the First 8490 Sequenced Strains for Exploring Actinobacteria Biosynthetic Diversity.</title>
        <authorList>
            <person name="Kalkreuter E."/>
            <person name="Kautsar S.A."/>
            <person name="Yang D."/>
            <person name="Bader C.D."/>
            <person name="Teijaro C.N."/>
            <person name="Fluegel L."/>
            <person name="Davis C.M."/>
            <person name="Simpson J.R."/>
            <person name="Lauterbach L."/>
            <person name="Steele A.D."/>
            <person name="Gui C."/>
            <person name="Meng S."/>
            <person name="Li G."/>
            <person name="Viehrig K."/>
            <person name="Ye F."/>
            <person name="Su P."/>
            <person name="Kiefer A.F."/>
            <person name="Nichols A."/>
            <person name="Cepeda A.J."/>
            <person name="Yan W."/>
            <person name="Fan B."/>
            <person name="Jiang Y."/>
            <person name="Adhikari A."/>
            <person name="Zheng C.-J."/>
            <person name="Schuster L."/>
            <person name="Cowan T.M."/>
            <person name="Smanski M.J."/>
            <person name="Chevrette M.G."/>
            <person name="De Carvalho L.P.S."/>
            <person name="Shen B."/>
        </authorList>
    </citation>
    <scope>NUCLEOTIDE SEQUENCE [LARGE SCALE GENOMIC DNA]</scope>
    <source>
        <strain evidence="2 3">NPDC049574</strain>
    </source>
</reference>
<dbReference type="EMBL" id="JBFARM010000006">
    <property type="protein sequence ID" value="MEV4287870.1"/>
    <property type="molecule type" value="Genomic_DNA"/>
</dbReference>
<keyword evidence="3" id="KW-1185">Reference proteome</keyword>
<sequence length="40" mass="4267">MSALINLLTASWSWWVFAAAAVLLSVWAAVAYAGEKGQRG</sequence>
<name>A0ABV3H5Y6_9ACTN</name>
<evidence type="ECO:0000256" key="1">
    <source>
        <dbReference type="SAM" id="Phobius"/>
    </source>
</evidence>
<keyword evidence="1" id="KW-1133">Transmembrane helix</keyword>
<feature type="transmembrane region" description="Helical" evidence="1">
    <location>
        <begin position="12"/>
        <end position="34"/>
    </location>
</feature>
<dbReference type="Proteomes" id="UP001552427">
    <property type="component" value="Unassembled WGS sequence"/>
</dbReference>
<gene>
    <name evidence="2" type="ORF">AB0K40_20365</name>
</gene>